<dbReference type="Proteomes" id="UP000273158">
    <property type="component" value="Unassembled WGS sequence"/>
</dbReference>
<comment type="caution">
    <text evidence="1">The sequence shown here is derived from an EMBL/GenBank/DDBJ whole genome shotgun (WGS) entry which is preliminary data.</text>
</comment>
<reference evidence="1 2" key="1">
    <citation type="journal article" date="2015" name="Stand. Genomic Sci.">
        <title>Genomic Encyclopedia of Bacterial and Archaeal Type Strains, Phase III: the genomes of soil and plant-associated and newly described type strains.</title>
        <authorList>
            <person name="Whitman W.B."/>
            <person name="Woyke T."/>
            <person name="Klenk H.P."/>
            <person name="Zhou Y."/>
            <person name="Lilburn T.G."/>
            <person name="Beck B.J."/>
            <person name="De Vos P."/>
            <person name="Vandamme P."/>
            <person name="Eisen J.A."/>
            <person name="Garrity G."/>
            <person name="Hugenholtz P."/>
            <person name="Kyrpides N.C."/>
        </authorList>
    </citation>
    <scope>NUCLEOTIDE SEQUENCE [LARGE SCALE GENOMIC DNA]</scope>
    <source>
        <strain evidence="1 2">S2T63</strain>
    </source>
</reference>
<name>A0A498C948_9MICO</name>
<accession>A0A498C948</accession>
<keyword evidence="2" id="KW-1185">Reference proteome</keyword>
<dbReference type="OrthoDB" id="3540923at2"/>
<dbReference type="AlphaFoldDB" id="A0A498C948"/>
<gene>
    <name evidence="1" type="ORF">C7474_0204</name>
</gene>
<protein>
    <submittedName>
        <fullName evidence="1">Uncharacterized protein</fullName>
    </submittedName>
</protein>
<proteinExistence type="predicted"/>
<dbReference type="EMBL" id="RCDB01000001">
    <property type="protein sequence ID" value="RLK52272.1"/>
    <property type="molecule type" value="Genomic_DNA"/>
</dbReference>
<evidence type="ECO:0000313" key="2">
    <source>
        <dbReference type="Proteomes" id="UP000273158"/>
    </source>
</evidence>
<organism evidence="1 2">
    <name type="scientific">Microbacterium telephonicum</name>
    <dbReference type="NCBI Taxonomy" id="1714841"/>
    <lineage>
        <taxon>Bacteria</taxon>
        <taxon>Bacillati</taxon>
        <taxon>Actinomycetota</taxon>
        <taxon>Actinomycetes</taxon>
        <taxon>Micrococcales</taxon>
        <taxon>Microbacteriaceae</taxon>
        <taxon>Microbacterium</taxon>
    </lineage>
</organism>
<sequence length="319" mass="34183">MTSGSDLSDRVDALRAASAARTRDAQLAAQQEVADALVRTRTEELAVLQERLRDETADVERLERISPTRLWATLRGDAVERLATEKAEQDAAARAVAGAQTRLAAAQAEAGRAADERRGLGDVEAGYTEALTGVEGAVRASGGVVADELTAIGAELGEVTAQRREVVEAQEALRVAVGLLQDALGALDSAGGWSTYDTFFGGGFLADMMKHDRIDAATTAFTRVNRALEHLAVELADINAAPVRGIDISPTLAVFDVMFDNMFTDWIVRDRIAAAREAAVDLRVRLSELERHLAERGLELANRLAALAARRAELLTAVR</sequence>
<dbReference type="RefSeq" id="WP_121056849.1">
    <property type="nucleotide sequence ID" value="NZ_RCDB01000001.1"/>
</dbReference>
<evidence type="ECO:0000313" key="1">
    <source>
        <dbReference type="EMBL" id="RLK52272.1"/>
    </source>
</evidence>